<evidence type="ECO:0000313" key="1">
    <source>
        <dbReference type="EMBL" id="TDO94182.1"/>
    </source>
</evidence>
<dbReference type="EMBL" id="SNWX01000004">
    <property type="protein sequence ID" value="TDO94182.1"/>
    <property type="molecule type" value="Genomic_DNA"/>
</dbReference>
<organism evidence="1 2">
    <name type="scientific">Halanaerobium saccharolyticum</name>
    <dbReference type="NCBI Taxonomy" id="43595"/>
    <lineage>
        <taxon>Bacteria</taxon>
        <taxon>Bacillati</taxon>
        <taxon>Bacillota</taxon>
        <taxon>Clostridia</taxon>
        <taxon>Halanaerobiales</taxon>
        <taxon>Halanaerobiaceae</taxon>
        <taxon>Halanaerobium</taxon>
    </lineage>
</organism>
<reference evidence="1 2" key="1">
    <citation type="submission" date="2019-03" db="EMBL/GenBank/DDBJ databases">
        <title>Subsurface microbial communities from deep shales in Ohio and West Virginia, USA.</title>
        <authorList>
            <person name="Wrighton K."/>
        </authorList>
    </citation>
    <scope>NUCLEOTIDE SEQUENCE [LARGE SCALE GENOMIC DNA]</scope>
    <source>
        <strain evidence="1 2">MA284_T2</strain>
    </source>
</reference>
<protein>
    <submittedName>
        <fullName evidence="1">Uncharacterized protein</fullName>
    </submittedName>
</protein>
<proteinExistence type="predicted"/>
<comment type="caution">
    <text evidence="1">The sequence shown here is derived from an EMBL/GenBank/DDBJ whole genome shotgun (WGS) entry which is preliminary data.</text>
</comment>
<sequence length="70" mass="8031">MLKIRIFGTVGLISPGGSREGSLLSKKYKEELTDLVKFQPGDKIYKLFKYQKVLVKGQKENFVIQIKKVK</sequence>
<dbReference type="AlphaFoldDB" id="A0A4V3CFK6"/>
<dbReference type="Proteomes" id="UP000295064">
    <property type="component" value="Unassembled WGS sequence"/>
</dbReference>
<evidence type="ECO:0000313" key="2">
    <source>
        <dbReference type="Proteomes" id="UP000295064"/>
    </source>
</evidence>
<name>A0A4V3CFK6_9FIRM</name>
<gene>
    <name evidence="1" type="ORF">DFR79_104148</name>
</gene>
<accession>A0A4V3CFK6</accession>